<dbReference type="EMBL" id="CAEZZG010000009">
    <property type="protein sequence ID" value="CAB4755488.1"/>
    <property type="molecule type" value="Genomic_DNA"/>
</dbReference>
<dbReference type="PANTHER" id="PTHR31760:SF0">
    <property type="entry name" value="S-ADENOSYL-L-METHIONINE-DEPENDENT METHYLTRANSFERASES SUPERFAMILY PROTEIN"/>
    <property type="match status" value="1"/>
</dbReference>
<dbReference type="Pfam" id="PF02527">
    <property type="entry name" value="GidB"/>
    <property type="match status" value="1"/>
</dbReference>
<dbReference type="PANTHER" id="PTHR31760">
    <property type="entry name" value="S-ADENOSYL-L-METHIONINE-DEPENDENT METHYLTRANSFERASES SUPERFAMILY PROTEIN"/>
    <property type="match status" value="1"/>
</dbReference>
<organism evidence="4">
    <name type="scientific">freshwater metagenome</name>
    <dbReference type="NCBI Taxonomy" id="449393"/>
    <lineage>
        <taxon>unclassified sequences</taxon>
        <taxon>metagenomes</taxon>
        <taxon>ecological metagenomes</taxon>
    </lineage>
</organism>
<gene>
    <name evidence="4" type="ORF">UFOPK2844_00722</name>
</gene>
<dbReference type="InterPro" id="IPR029063">
    <property type="entry name" value="SAM-dependent_MTases_sf"/>
</dbReference>
<reference evidence="4" key="1">
    <citation type="submission" date="2020-05" db="EMBL/GenBank/DDBJ databases">
        <authorList>
            <person name="Chiriac C."/>
            <person name="Salcher M."/>
            <person name="Ghai R."/>
            <person name="Kavagutti S V."/>
        </authorList>
    </citation>
    <scope>NUCLEOTIDE SEQUENCE</scope>
</reference>
<keyword evidence="2" id="KW-0698">rRNA processing</keyword>
<name>A0A6J6U8E6_9ZZZZ</name>
<dbReference type="HAMAP" id="MF_00074">
    <property type="entry name" value="16SrRNA_methyltr_G"/>
    <property type="match status" value="1"/>
</dbReference>
<evidence type="ECO:0000313" key="4">
    <source>
        <dbReference type="EMBL" id="CAB4755488.1"/>
    </source>
</evidence>
<keyword evidence="3" id="KW-0808">Transferase</keyword>
<dbReference type="AlphaFoldDB" id="A0A6J6U8E6"/>
<protein>
    <submittedName>
        <fullName evidence="4">Unannotated protein</fullName>
    </submittedName>
</protein>
<dbReference type="Gene3D" id="3.40.50.150">
    <property type="entry name" value="Vaccinia Virus protein VP39"/>
    <property type="match status" value="1"/>
</dbReference>
<dbReference type="GO" id="GO:0070043">
    <property type="term" value="F:rRNA (guanine-N7-)-methyltransferase activity"/>
    <property type="evidence" value="ECO:0007669"/>
    <property type="project" value="TreeGrafter"/>
</dbReference>
<evidence type="ECO:0000256" key="2">
    <source>
        <dbReference type="ARBA" id="ARBA00022552"/>
    </source>
</evidence>
<dbReference type="PIRSF" id="PIRSF003078">
    <property type="entry name" value="GidB"/>
    <property type="match status" value="1"/>
</dbReference>
<accession>A0A6J6U8E6</accession>
<dbReference type="GO" id="GO:0005829">
    <property type="term" value="C:cytosol"/>
    <property type="evidence" value="ECO:0007669"/>
    <property type="project" value="TreeGrafter"/>
</dbReference>
<dbReference type="SUPFAM" id="SSF53335">
    <property type="entry name" value="S-adenosyl-L-methionine-dependent methyltransferases"/>
    <property type="match status" value="1"/>
</dbReference>
<evidence type="ECO:0000256" key="1">
    <source>
        <dbReference type="ARBA" id="ARBA00022490"/>
    </source>
</evidence>
<dbReference type="NCBIfam" id="TIGR00138">
    <property type="entry name" value="rsmG_gidB"/>
    <property type="match status" value="1"/>
</dbReference>
<dbReference type="InterPro" id="IPR003682">
    <property type="entry name" value="rRNA_ssu_MeTfrase_G"/>
</dbReference>
<keyword evidence="1" id="KW-0963">Cytoplasm</keyword>
<proteinExistence type="inferred from homology"/>
<evidence type="ECO:0000256" key="3">
    <source>
        <dbReference type="ARBA" id="ARBA00022679"/>
    </source>
</evidence>
<sequence>MSVSRETLIPTYFGERQEEVARFAEILATWGIDRGLVGPKEGDRIWDRHIANCIPITTLLSEGASILDIGSGAGLPGIVIALARPDVKVTLLEPLQRRIDFLEEVVSELGIEVSVKRGRAESFKGGFNYVTARAVAPLPKLATVSWHLVMGGGSLLAMKGEGAVAELEAAKLEVPKIFKKVAHSEIHEITLGELPIARVIELKKAG</sequence>